<sequence>MILPNMMMLLLLMMMTILWIKNRKKIRTISASGDFHAFCSSQFMNLCVFKCSNKILTNLCAIWGL</sequence>
<proteinExistence type="predicted"/>
<protein>
    <submittedName>
        <fullName evidence="2">Uncharacterized protein</fullName>
    </submittedName>
</protein>
<name>A0A8T0N0E2_PANVG</name>
<feature type="chain" id="PRO_5035935508" evidence="1">
    <location>
        <begin position="24"/>
        <end position="65"/>
    </location>
</feature>
<dbReference type="AlphaFoldDB" id="A0A8T0N0E2"/>
<organism evidence="2 3">
    <name type="scientific">Panicum virgatum</name>
    <name type="common">Blackwell switchgrass</name>
    <dbReference type="NCBI Taxonomy" id="38727"/>
    <lineage>
        <taxon>Eukaryota</taxon>
        <taxon>Viridiplantae</taxon>
        <taxon>Streptophyta</taxon>
        <taxon>Embryophyta</taxon>
        <taxon>Tracheophyta</taxon>
        <taxon>Spermatophyta</taxon>
        <taxon>Magnoliopsida</taxon>
        <taxon>Liliopsida</taxon>
        <taxon>Poales</taxon>
        <taxon>Poaceae</taxon>
        <taxon>PACMAD clade</taxon>
        <taxon>Panicoideae</taxon>
        <taxon>Panicodae</taxon>
        <taxon>Paniceae</taxon>
        <taxon>Panicinae</taxon>
        <taxon>Panicum</taxon>
        <taxon>Panicum sect. Hiantes</taxon>
    </lineage>
</organism>
<evidence type="ECO:0000313" key="3">
    <source>
        <dbReference type="Proteomes" id="UP000823388"/>
    </source>
</evidence>
<keyword evidence="1" id="KW-0732">Signal</keyword>
<keyword evidence="3" id="KW-1185">Reference proteome</keyword>
<feature type="signal peptide" evidence="1">
    <location>
        <begin position="1"/>
        <end position="23"/>
    </location>
</feature>
<dbReference type="Proteomes" id="UP000823388">
    <property type="component" value="Chromosome 9N"/>
</dbReference>
<accession>A0A8T0N0E2</accession>
<gene>
    <name evidence="2" type="ORF">PVAP13_9NG678414</name>
</gene>
<dbReference type="EMBL" id="CM029054">
    <property type="protein sequence ID" value="KAG2541399.1"/>
    <property type="molecule type" value="Genomic_DNA"/>
</dbReference>
<evidence type="ECO:0000313" key="2">
    <source>
        <dbReference type="EMBL" id="KAG2541399.1"/>
    </source>
</evidence>
<evidence type="ECO:0000256" key="1">
    <source>
        <dbReference type="SAM" id="SignalP"/>
    </source>
</evidence>
<comment type="caution">
    <text evidence="2">The sequence shown here is derived from an EMBL/GenBank/DDBJ whole genome shotgun (WGS) entry which is preliminary data.</text>
</comment>
<reference evidence="2" key="1">
    <citation type="submission" date="2020-05" db="EMBL/GenBank/DDBJ databases">
        <title>WGS assembly of Panicum virgatum.</title>
        <authorList>
            <person name="Lovell J.T."/>
            <person name="Jenkins J."/>
            <person name="Shu S."/>
            <person name="Juenger T.E."/>
            <person name="Schmutz J."/>
        </authorList>
    </citation>
    <scope>NUCLEOTIDE SEQUENCE</scope>
    <source>
        <strain evidence="2">AP13</strain>
    </source>
</reference>